<evidence type="ECO:0000256" key="10">
    <source>
        <dbReference type="ARBA" id="ARBA00038976"/>
    </source>
</evidence>
<dbReference type="PIRSF" id="PIRSF016599">
    <property type="entry name" value="Xaa-His_dipept"/>
    <property type="match status" value="1"/>
</dbReference>
<dbReference type="InterPro" id="IPR011650">
    <property type="entry name" value="Peptidase_M20_dimer"/>
</dbReference>
<dbReference type="GO" id="GO:0006508">
    <property type="term" value="P:proteolysis"/>
    <property type="evidence" value="ECO:0007669"/>
    <property type="project" value="UniProtKB-KW"/>
</dbReference>
<evidence type="ECO:0000256" key="11">
    <source>
        <dbReference type="ARBA" id="ARBA00044252"/>
    </source>
</evidence>
<dbReference type="InterPro" id="IPR001160">
    <property type="entry name" value="Peptidase_M20C"/>
</dbReference>
<evidence type="ECO:0000256" key="9">
    <source>
        <dbReference type="ARBA" id="ARBA00036421"/>
    </source>
</evidence>
<evidence type="ECO:0000313" key="19">
    <source>
        <dbReference type="EMBL" id="MDG0814494.1"/>
    </source>
</evidence>
<dbReference type="AlphaFoldDB" id="A0A9X4L5W7"/>
<evidence type="ECO:0000256" key="4">
    <source>
        <dbReference type="ARBA" id="ARBA00022723"/>
    </source>
</evidence>
<comment type="similarity">
    <text evidence="12">Belongs to the peptidase M20C family.</text>
</comment>
<protein>
    <recommendedName>
        <fullName evidence="13">Cytosol non-specific dipeptidase</fullName>
        <ecNumber evidence="10">3.4.13.18</ecNumber>
    </recommendedName>
    <alternativeName>
        <fullName evidence="16">Aminoacyl-histidine dipeptidase</fullName>
    </alternativeName>
    <alternativeName>
        <fullName evidence="15">Beta-alanyl-histidine dipeptidase</fullName>
    </alternativeName>
    <alternativeName>
        <fullName evidence="14">Carnosinase</fullName>
    </alternativeName>
    <alternativeName>
        <fullName evidence="11">Peptidase D</fullName>
    </alternativeName>
    <alternativeName>
        <fullName evidence="17">Xaa-His dipeptidase</fullName>
    </alternativeName>
</protein>
<dbReference type="PANTHER" id="PTHR43501:SF1">
    <property type="entry name" value="CYTOSOL NON-SPECIFIC DIPEPTIDASE"/>
    <property type="match status" value="1"/>
</dbReference>
<sequence>MSSANAESRLYRGDCPVIPHFEALSAIPRSSGHERAASDYVAAFARSRGFDTVQDASLNLIIRKPASAGYEQVPPVIVQGHLDMVGEKNAGVAHDFLTDPIRLRLDGDFMTAEGTTLGGDNGLGVAFAMALLDARNAEHPALEIVLTTEEETSMKGARKLDPALLKGRMMINLDSDREGVLYVSSAGGARAYHAVPVEWTAEPRPGRAGRLRVHGLLGGHSGDDIVHERANACELLGRTLDGLRKRLPYGVAEVRGGLASNAIPREAEATLFVPEAHWEQAQAAIREWESVFKTEYAASDPEASVSLEACEAGAVAADGAARIFSDASLSKLVDSLLLVPNGVLRMDKAIPGLPRTSTNVGIVAMTPEGVRFESLVRSSLRSELDAAMTRMEALARLLGCGFEAGDHYPGWPYRMSSRLRDVFVDVYGRESGKPMEVKAVHAGIECGIFADKMPGLDAVSYGPDLYDIHTPEERFRVSSVERTWHYLLQVLKALKEFPA</sequence>
<comment type="cofactor">
    <cofactor evidence="2">
        <name>Zn(2+)</name>
        <dbReference type="ChEBI" id="CHEBI:29105"/>
    </cofactor>
</comment>
<dbReference type="GO" id="GO:0005829">
    <property type="term" value="C:cytosol"/>
    <property type="evidence" value="ECO:0007669"/>
    <property type="project" value="TreeGrafter"/>
</dbReference>
<evidence type="ECO:0000256" key="6">
    <source>
        <dbReference type="ARBA" id="ARBA00022833"/>
    </source>
</evidence>
<dbReference type="Pfam" id="PF07687">
    <property type="entry name" value="M20_dimer"/>
    <property type="match status" value="1"/>
</dbReference>
<evidence type="ECO:0000256" key="5">
    <source>
        <dbReference type="ARBA" id="ARBA00022801"/>
    </source>
</evidence>
<keyword evidence="6" id="KW-0862">Zinc</keyword>
<evidence type="ECO:0000256" key="14">
    <source>
        <dbReference type="ARBA" id="ARBA00075285"/>
    </source>
</evidence>
<keyword evidence="8" id="KW-0170">Cobalt</keyword>
<keyword evidence="5" id="KW-0378">Hydrolase</keyword>
<evidence type="ECO:0000256" key="13">
    <source>
        <dbReference type="ARBA" id="ARBA00071271"/>
    </source>
</evidence>
<comment type="catalytic activity">
    <reaction evidence="9">
        <text>Hydrolysis of dipeptides, preferentially hydrophobic dipeptides including prolyl amino acids.</text>
        <dbReference type="EC" id="3.4.13.18"/>
    </reaction>
</comment>
<evidence type="ECO:0000256" key="2">
    <source>
        <dbReference type="ARBA" id="ARBA00001947"/>
    </source>
</evidence>
<dbReference type="GO" id="GO:0046872">
    <property type="term" value="F:metal ion binding"/>
    <property type="evidence" value="ECO:0007669"/>
    <property type="project" value="UniProtKB-KW"/>
</dbReference>
<evidence type="ECO:0000256" key="17">
    <source>
        <dbReference type="ARBA" id="ARBA00078074"/>
    </source>
</evidence>
<evidence type="ECO:0000259" key="18">
    <source>
        <dbReference type="Pfam" id="PF07687"/>
    </source>
</evidence>
<dbReference type="Proteomes" id="UP001153404">
    <property type="component" value="Unassembled WGS sequence"/>
</dbReference>
<dbReference type="InterPro" id="IPR002933">
    <property type="entry name" value="Peptidase_M20"/>
</dbReference>
<evidence type="ECO:0000256" key="3">
    <source>
        <dbReference type="ARBA" id="ARBA00022670"/>
    </source>
</evidence>
<keyword evidence="7" id="KW-0482">Metalloprotease</keyword>
<keyword evidence="3" id="KW-0645">Protease</keyword>
<dbReference type="PANTHER" id="PTHR43501">
    <property type="entry name" value="CYTOSOL NON-SPECIFIC DIPEPTIDASE"/>
    <property type="match status" value="1"/>
</dbReference>
<gene>
    <name evidence="19" type="ORF">OMP40_38330</name>
</gene>
<dbReference type="Gene3D" id="3.40.630.10">
    <property type="entry name" value="Zn peptidases"/>
    <property type="match status" value="2"/>
</dbReference>
<dbReference type="NCBIfam" id="TIGR01893">
    <property type="entry name" value="aa-his-dipept"/>
    <property type="match status" value="1"/>
</dbReference>
<evidence type="ECO:0000256" key="15">
    <source>
        <dbReference type="ARBA" id="ARBA00076004"/>
    </source>
</evidence>
<comment type="caution">
    <text evidence="19">The sequence shown here is derived from an EMBL/GenBank/DDBJ whole genome shotgun (WGS) entry which is preliminary data.</text>
</comment>
<accession>A0A9X4L5W7</accession>
<evidence type="ECO:0000256" key="7">
    <source>
        <dbReference type="ARBA" id="ARBA00023049"/>
    </source>
</evidence>
<name>A0A9X4L5W7_9BACL</name>
<dbReference type="RefSeq" id="WP_277539465.1">
    <property type="nucleotide sequence ID" value="NZ_JAPDIA010000009.1"/>
</dbReference>
<dbReference type="Pfam" id="PF01546">
    <property type="entry name" value="Peptidase_M20"/>
    <property type="match status" value="1"/>
</dbReference>
<dbReference type="SUPFAM" id="SSF53187">
    <property type="entry name" value="Zn-dependent exopeptidases"/>
    <property type="match status" value="1"/>
</dbReference>
<dbReference type="FunFam" id="3.40.630.10:FF:000015">
    <property type="entry name" value="Aminoacyl-histidine dipeptidase PepD"/>
    <property type="match status" value="1"/>
</dbReference>
<proteinExistence type="inferred from homology"/>
<comment type="cofactor">
    <cofactor evidence="1">
        <name>Co(2+)</name>
        <dbReference type="ChEBI" id="CHEBI:48828"/>
    </cofactor>
</comment>
<feature type="domain" description="Peptidase M20 dimerisation" evidence="18">
    <location>
        <begin position="218"/>
        <end position="297"/>
    </location>
</feature>
<evidence type="ECO:0000313" key="20">
    <source>
        <dbReference type="Proteomes" id="UP001153404"/>
    </source>
</evidence>
<evidence type="ECO:0000256" key="8">
    <source>
        <dbReference type="ARBA" id="ARBA00023285"/>
    </source>
</evidence>
<evidence type="ECO:0000256" key="16">
    <source>
        <dbReference type="ARBA" id="ARBA00077688"/>
    </source>
</evidence>
<dbReference type="FunFam" id="3.40.630.10:FF:000018">
    <property type="entry name" value="Aminoacyl-histidine dipeptidase PepD"/>
    <property type="match status" value="1"/>
</dbReference>
<reference evidence="19" key="1">
    <citation type="submission" date="2022-10" db="EMBL/GenBank/DDBJ databases">
        <title>Comparative genomic analysis of Cohnella hashimotonis sp. nov., isolated from the International Space Station.</title>
        <authorList>
            <person name="Simpson A."/>
            <person name="Venkateswaran K."/>
        </authorList>
    </citation>
    <scope>NUCLEOTIDE SEQUENCE</scope>
    <source>
        <strain evidence="19">DSM 28161</strain>
    </source>
</reference>
<evidence type="ECO:0000256" key="12">
    <source>
        <dbReference type="ARBA" id="ARBA00061423"/>
    </source>
</evidence>
<dbReference type="EC" id="3.4.13.18" evidence="10"/>
<keyword evidence="20" id="KW-1185">Reference proteome</keyword>
<organism evidence="19 20">
    <name type="scientific">Cohnella rhizosphaerae</name>
    <dbReference type="NCBI Taxonomy" id="1457232"/>
    <lineage>
        <taxon>Bacteria</taxon>
        <taxon>Bacillati</taxon>
        <taxon>Bacillota</taxon>
        <taxon>Bacilli</taxon>
        <taxon>Bacillales</taxon>
        <taxon>Paenibacillaceae</taxon>
        <taxon>Cohnella</taxon>
    </lineage>
</organism>
<dbReference type="CDD" id="cd03890">
    <property type="entry name" value="M20_pepD"/>
    <property type="match status" value="1"/>
</dbReference>
<dbReference type="GO" id="GO:0070573">
    <property type="term" value="F:metallodipeptidase activity"/>
    <property type="evidence" value="ECO:0007669"/>
    <property type="project" value="TreeGrafter"/>
</dbReference>
<keyword evidence="4" id="KW-0479">Metal-binding</keyword>
<dbReference type="PRINTS" id="PR00934">
    <property type="entry name" value="XHISDIPTASE"/>
</dbReference>
<dbReference type="EMBL" id="JAPDIA010000009">
    <property type="protein sequence ID" value="MDG0814494.1"/>
    <property type="molecule type" value="Genomic_DNA"/>
</dbReference>
<evidence type="ECO:0000256" key="1">
    <source>
        <dbReference type="ARBA" id="ARBA00001941"/>
    </source>
</evidence>